<keyword evidence="5" id="KW-1185">Reference proteome</keyword>
<gene>
    <name evidence="4" type="ORF">Rsub_04660</name>
</gene>
<evidence type="ECO:0000313" key="5">
    <source>
        <dbReference type="Proteomes" id="UP000247498"/>
    </source>
</evidence>
<sequence>MAKRWWIALALVALLAAAPVIKAQEDGDEEWQDAADLEVDEEPLLEVEPSPVPDIPPTPAPAPAPKKAPAPAPAAEEDPIAKAKAVALEYLAIAQEFAAKYLAEGQKFAQEYYAKALAYVEEAKAKAAKKTDNAAPPPRRRAGVAVTALHIDRRLHLENSWRRQQEREKQLAAGIEPGTVVEIRDLEHLESALDKAGSRLLVVCLYTSSCGACKAALKRLDALCAEASRARARAVFARHNLINEYDYWSDVSRMHSVRAVPTFLFFDGGALVQRLTLRDVRRMRGPAVEIQKAVDDDLLAVGEAFRRAVFKAAPGAR</sequence>
<feature type="compositionally biased region" description="Pro residues" evidence="1">
    <location>
        <begin position="50"/>
        <end position="72"/>
    </location>
</feature>
<organism evidence="4 5">
    <name type="scientific">Raphidocelis subcapitata</name>
    <dbReference type="NCBI Taxonomy" id="307507"/>
    <lineage>
        <taxon>Eukaryota</taxon>
        <taxon>Viridiplantae</taxon>
        <taxon>Chlorophyta</taxon>
        <taxon>core chlorophytes</taxon>
        <taxon>Chlorophyceae</taxon>
        <taxon>CS clade</taxon>
        <taxon>Sphaeropleales</taxon>
        <taxon>Selenastraceae</taxon>
        <taxon>Raphidocelis</taxon>
    </lineage>
</organism>
<dbReference type="PANTHER" id="PTHR47912:SF1">
    <property type="entry name" value="THIOREDOXIN-LIKE 4, CHLOROPLASTIC"/>
    <property type="match status" value="1"/>
</dbReference>
<evidence type="ECO:0000256" key="1">
    <source>
        <dbReference type="SAM" id="MobiDB-lite"/>
    </source>
</evidence>
<feature type="region of interest" description="Disordered" evidence="1">
    <location>
        <begin position="27"/>
        <end position="76"/>
    </location>
</feature>
<feature type="domain" description="Thioredoxin" evidence="3">
    <location>
        <begin position="190"/>
        <end position="274"/>
    </location>
</feature>
<comment type="caution">
    <text evidence="4">The sequence shown here is derived from an EMBL/GenBank/DDBJ whole genome shotgun (WGS) entry which is preliminary data.</text>
</comment>
<dbReference type="Proteomes" id="UP000247498">
    <property type="component" value="Unassembled WGS sequence"/>
</dbReference>
<dbReference type="InterPro" id="IPR044176">
    <property type="entry name" value="TRL4_chloroplastic"/>
</dbReference>
<dbReference type="PANTHER" id="PTHR47912">
    <property type="entry name" value="THIOREDOXIN-LIKE 4, CHLOROPLASTIC"/>
    <property type="match status" value="1"/>
</dbReference>
<dbReference type="STRING" id="307507.A0A2V0NWD7"/>
<keyword evidence="2" id="KW-0732">Signal</keyword>
<dbReference type="OrthoDB" id="10263751at2759"/>
<dbReference type="InterPro" id="IPR036249">
    <property type="entry name" value="Thioredoxin-like_sf"/>
</dbReference>
<feature type="chain" id="PRO_5015847413" evidence="2">
    <location>
        <begin position="24"/>
        <end position="317"/>
    </location>
</feature>
<dbReference type="InterPro" id="IPR013766">
    <property type="entry name" value="Thioredoxin_domain"/>
</dbReference>
<proteinExistence type="predicted"/>
<dbReference type="Gene3D" id="3.40.30.10">
    <property type="entry name" value="Glutaredoxin"/>
    <property type="match status" value="1"/>
</dbReference>
<reference evidence="4 5" key="1">
    <citation type="journal article" date="2018" name="Sci. Rep.">
        <title>Raphidocelis subcapitata (=Pseudokirchneriella subcapitata) provides an insight into genome evolution and environmental adaptations in the Sphaeropleales.</title>
        <authorList>
            <person name="Suzuki S."/>
            <person name="Yamaguchi H."/>
            <person name="Nakajima N."/>
            <person name="Kawachi M."/>
        </authorList>
    </citation>
    <scope>NUCLEOTIDE SEQUENCE [LARGE SCALE GENOMIC DNA]</scope>
    <source>
        <strain evidence="4 5">NIES-35</strain>
    </source>
</reference>
<accession>A0A2V0NWD7</accession>
<dbReference type="InParanoid" id="A0A2V0NWD7"/>
<evidence type="ECO:0000313" key="4">
    <source>
        <dbReference type="EMBL" id="GBF91936.1"/>
    </source>
</evidence>
<dbReference type="AlphaFoldDB" id="A0A2V0NWD7"/>
<dbReference type="CDD" id="cd02947">
    <property type="entry name" value="TRX_family"/>
    <property type="match status" value="1"/>
</dbReference>
<dbReference type="SUPFAM" id="SSF52833">
    <property type="entry name" value="Thioredoxin-like"/>
    <property type="match status" value="1"/>
</dbReference>
<feature type="compositionally biased region" description="Acidic residues" evidence="1">
    <location>
        <begin position="27"/>
        <end position="45"/>
    </location>
</feature>
<feature type="signal peptide" evidence="2">
    <location>
        <begin position="1"/>
        <end position="23"/>
    </location>
</feature>
<evidence type="ECO:0000256" key="2">
    <source>
        <dbReference type="SAM" id="SignalP"/>
    </source>
</evidence>
<dbReference type="Pfam" id="PF00085">
    <property type="entry name" value="Thioredoxin"/>
    <property type="match status" value="1"/>
</dbReference>
<dbReference type="EMBL" id="BDRX01000028">
    <property type="protein sequence ID" value="GBF91936.1"/>
    <property type="molecule type" value="Genomic_DNA"/>
</dbReference>
<protein>
    <submittedName>
        <fullName evidence="4">Thioredoxin-like, chloroplastic</fullName>
    </submittedName>
</protein>
<name>A0A2V0NWD7_9CHLO</name>
<evidence type="ECO:0000259" key="3">
    <source>
        <dbReference type="Pfam" id="PF00085"/>
    </source>
</evidence>